<dbReference type="AlphaFoldDB" id="A0A4Y9ZUC5"/>
<sequence length="79" mass="8966">MRPLTLHASALNDDEYQLFTSSITDLLAPDAPPRDDAQFEKVSISIREARAWLRGRYADLNVVDLDEVRTSVLVIISMY</sequence>
<evidence type="ECO:0000313" key="2">
    <source>
        <dbReference type="Proteomes" id="UP000298061"/>
    </source>
</evidence>
<dbReference type="STRING" id="135208.A0A4Y9ZUC5"/>
<accession>A0A4Y9ZUC5</accession>
<dbReference type="Proteomes" id="UP000298061">
    <property type="component" value="Unassembled WGS sequence"/>
</dbReference>
<reference evidence="1 2" key="1">
    <citation type="submission" date="2019-02" db="EMBL/GenBank/DDBJ databases">
        <title>Genome sequencing of the rare red list fungi Hericium alpestre (H. flagellum).</title>
        <authorList>
            <person name="Buettner E."/>
            <person name="Kellner H."/>
        </authorList>
    </citation>
    <scope>NUCLEOTIDE SEQUENCE [LARGE SCALE GENOMIC DNA]</scope>
    <source>
        <strain evidence="1 2">DSM 108284</strain>
    </source>
</reference>
<gene>
    <name evidence="1" type="ORF">EWM64_g6357</name>
</gene>
<evidence type="ECO:0000313" key="1">
    <source>
        <dbReference type="EMBL" id="TFY77657.1"/>
    </source>
</evidence>
<organism evidence="1 2">
    <name type="scientific">Hericium alpestre</name>
    <dbReference type="NCBI Taxonomy" id="135208"/>
    <lineage>
        <taxon>Eukaryota</taxon>
        <taxon>Fungi</taxon>
        <taxon>Dikarya</taxon>
        <taxon>Basidiomycota</taxon>
        <taxon>Agaricomycotina</taxon>
        <taxon>Agaricomycetes</taxon>
        <taxon>Russulales</taxon>
        <taxon>Hericiaceae</taxon>
        <taxon>Hericium</taxon>
    </lineage>
</organism>
<dbReference type="OrthoDB" id="2553626at2759"/>
<proteinExistence type="predicted"/>
<name>A0A4Y9ZUC5_9AGAM</name>
<keyword evidence="2" id="KW-1185">Reference proteome</keyword>
<comment type="caution">
    <text evidence="1">The sequence shown here is derived from an EMBL/GenBank/DDBJ whole genome shotgun (WGS) entry which is preliminary data.</text>
</comment>
<protein>
    <submittedName>
        <fullName evidence="1">Uncharacterized protein</fullName>
    </submittedName>
</protein>
<dbReference type="EMBL" id="SFCI01000855">
    <property type="protein sequence ID" value="TFY77657.1"/>
    <property type="molecule type" value="Genomic_DNA"/>
</dbReference>